<evidence type="ECO:0000256" key="6">
    <source>
        <dbReference type="ARBA" id="ARBA00023136"/>
    </source>
</evidence>
<keyword evidence="10" id="KW-1185">Reference proteome</keyword>
<dbReference type="SUPFAM" id="SSF53850">
    <property type="entry name" value="Periplasmic binding protein-like II"/>
    <property type="match status" value="1"/>
</dbReference>
<protein>
    <submittedName>
        <fullName evidence="9">ABC transporter substrate-binding protein</fullName>
    </submittedName>
</protein>
<dbReference type="Gene3D" id="3.10.105.10">
    <property type="entry name" value="Dipeptide-binding Protein, Domain 3"/>
    <property type="match status" value="1"/>
</dbReference>
<feature type="transmembrane region" description="Helical" evidence="7">
    <location>
        <begin position="586"/>
        <end position="607"/>
    </location>
</feature>
<feature type="transmembrane region" description="Helical" evidence="7">
    <location>
        <begin position="462"/>
        <end position="483"/>
    </location>
</feature>
<feature type="transmembrane region" description="Helical" evidence="7">
    <location>
        <begin position="766"/>
        <end position="792"/>
    </location>
</feature>
<dbReference type="PANTHER" id="PTHR43163:SF6">
    <property type="entry name" value="DIPEPTIDE TRANSPORT SYSTEM PERMEASE PROTEIN DPPB-RELATED"/>
    <property type="match status" value="1"/>
</dbReference>
<evidence type="ECO:0000256" key="5">
    <source>
        <dbReference type="ARBA" id="ARBA00022989"/>
    </source>
</evidence>
<dbReference type="EMBL" id="CP096040">
    <property type="protein sequence ID" value="USQ97985.1"/>
    <property type="molecule type" value="Genomic_DNA"/>
</dbReference>
<evidence type="ECO:0000256" key="4">
    <source>
        <dbReference type="ARBA" id="ARBA00022692"/>
    </source>
</evidence>
<dbReference type="InterPro" id="IPR045621">
    <property type="entry name" value="BPD_transp_1_N"/>
</dbReference>
<dbReference type="CDD" id="cd08494">
    <property type="entry name" value="PBP2_NikA_DppA_OppA_like_6"/>
    <property type="match status" value="1"/>
</dbReference>
<keyword evidence="2 7" id="KW-0813">Transport</keyword>
<keyword evidence="6 7" id="KW-0472">Membrane</keyword>
<dbReference type="Gene3D" id="3.90.76.10">
    <property type="entry name" value="Dipeptide-binding Protein, Domain 1"/>
    <property type="match status" value="1"/>
</dbReference>
<proteinExistence type="inferred from homology"/>
<keyword evidence="4 7" id="KW-0812">Transmembrane</keyword>
<dbReference type="PANTHER" id="PTHR43163">
    <property type="entry name" value="DIPEPTIDE TRANSPORT SYSTEM PERMEASE PROTEIN DPPB-RELATED"/>
    <property type="match status" value="1"/>
</dbReference>
<evidence type="ECO:0000256" key="3">
    <source>
        <dbReference type="ARBA" id="ARBA00022475"/>
    </source>
</evidence>
<dbReference type="PROSITE" id="PS01040">
    <property type="entry name" value="SBP_BACTERIAL_5"/>
    <property type="match status" value="1"/>
</dbReference>
<feature type="transmembrane region" description="Helical" evidence="7">
    <location>
        <begin position="720"/>
        <end position="746"/>
    </location>
</feature>
<dbReference type="Pfam" id="PF00528">
    <property type="entry name" value="BPD_transp_1"/>
    <property type="match status" value="1"/>
</dbReference>
<evidence type="ECO:0000256" key="1">
    <source>
        <dbReference type="ARBA" id="ARBA00004651"/>
    </source>
</evidence>
<sequence>MATDEVVYATVFEGLVRLDAQGTVKPLLATWWEVSPDGLIYTFHLRDGASFQDGTPFDASIVKFSLERAIAPNSTNVQKQALSVIRQVEVVDPRTVRLHLASPDSNLLYTLAWGDSVMVSPKSAGSLATAPVGTGPFRFAGWRRGDTVTLARNDSYWGAPAKLKTVRFKFIADPAAAFAAIKTHEVDAFPDYPAPENLAQLRADPALKVVTASSEGEVILAMNERTGPLADVRVRRALQHALDRRAIIDGAMYGYGTPIGSHFPPQNAAYVDLTGLYPHDLAKAKALLAQAGYPNGLDLTLKLPPPNYARRSGEIVAAQLAQAGVRVKIENIEWAQWLDQVYGRHAFDLTIVSHAEPMDYAIYDKADYYFGYHSDAFHTLMQALKGATDEGQRTAILDQIQRRIADDAVNGFLFQFPRLGVFDARLKDFWVNSQTQTIDLHVASFDGDGAAEAAGKAKNGSVSAILGGVLVLAVLGGLTLLAARFGVAWLGGRAAVMVLTLLAASLMVFAIIQIVPGDPAAYMLGLNASPEAVANLRQQMGLEGPAAQRYLAWLVGMLHGDLGVSYTYQTPVAALVAERVGVSLPLALLAVGLSIVIGAPIGALAAARRGKATDTVVMGLTQVGVAIPNFWFAVLLVMVFSIGLRWVSAGGFPGWEAGLIPALKALALPAVALAAPQAAIIARVTRSALIDTLAEDWMRTARAKGLTASQALWRHGLPNALIPILTILGLQFPFLLAGGVIIENVFFLPGLGRLVLQAITQRDLIVVQGVVMLLVFAVVATNFLVDVAYVLVDPRLRRRGS</sequence>
<dbReference type="Proteomes" id="UP001057520">
    <property type="component" value="Chromosome"/>
</dbReference>
<evidence type="ECO:0000313" key="9">
    <source>
        <dbReference type="EMBL" id="USQ97985.1"/>
    </source>
</evidence>
<evidence type="ECO:0000259" key="8">
    <source>
        <dbReference type="PROSITE" id="PS50928"/>
    </source>
</evidence>
<dbReference type="Pfam" id="PF00496">
    <property type="entry name" value="SBP_bac_5"/>
    <property type="match status" value="1"/>
</dbReference>
<dbReference type="CDD" id="cd06261">
    <property type="entry name" value="TM_PBP2"/>
    <property type="match status" value="1"/>
</dbReference>
<keyword evidence="3" id="KW-1003">Cell membrane</keyword>
<dbReference type="Gene3D" id="3.40.190.10">
    <property type="entry name" value="Periplasmic binding protein-like II"/>
    <property type="match status" value="1"/>
</dbReference>
<feature type="transmembrane region" description="Helical" evidence="7">
    <location>
        <begin position="662"/>
        <end position="682"/>
    </location>
</feature>
<evidence type="ECO:0000256" key="7">
    <source>
        <dbReference type="RuleBase" id="RU363032"/>
    </source>
</evidence>
<reference evidence="9 10" key="1">
    <citation type="submission" date="2022-04" db="EMBL/GenBank/DDBJ databases">
        <title>Genome sequence of soybean root-associated Caulobacter segnis RL271.</title>
        <authorList>
            <person name="Longley R."/>
            <person name="Bonito G."/>
            <person name="Trigodet F."/>
            <person name="Crosson S."/>
            <person name="Fiebig A."/>
        </authorList>
    </citation>
    <scope>NUCLEOTIDE SEQUENCE [LARGE SCALE GENOMIC DNA]</scope>
    <source>
        <strain evidence="9 10">RL271</strain>
    </source>
</reference>
<dbReference type="PROSITE" id="PS50928">
    <property type="entry name" value="ABC_TM1"/>
    <property type="match status" value="1"/>
</dbReference>
<name>A0ABY4ZZ96_9CAUL</name>
<comment type="subcellular location">
    <subcellularLocation>
        <location evidence="1 7">Cell membrane</location>
        <topology evidence="1 7">Multi-pass membrane protein</topology>
    </subcellularLocation>
</comment>
<feature type="domain" description="ABC transmembrane type-1" evidence="8">
    <location>
        <begin position="580"/>
        <end position="785"/>
    </location>
</feature>
<feature type="transmembrane region" description="Helical" evidence="7">
    <location>
        <begin position="495"/>
        <end position="515"/>
    </location>
</feature>
<gene>
    <name evidence="9" type="ORF">MZV50_10775</name>
</gene>
<dbReference type="InterPro" id="IPR035906">
    <property type="entry name" value="MetI-like_sf"/>
</dbReference>
<dbReference type="Pfam" id="PF19300">
    <property type="entry name" value="BPD_transp_1_N"/>
    <property type="match status" value="1"/>
</dbReference>
<dbReference type="InterPro" id="IPR023765">
    <property type="entry name" value="SBP_5_CS"/>
</dbReference>
<dbReference type="SUPFAM" id="SSF161098">
    <property type="entry name" value="MetI-like"/>
    <property type="match status" value="1"/>
</dbReference>
<dbReference type="Gene3D" id="1.10.3720.10">
    <property type="entry name" value="MetI-like"/>
    <property type="match status" value="1"/>
</dbReference>
<dbReference type="InterPro" id="IPR000515">
    <property type="entry name" value="MetI-like"/>
</dbReference>
<accession>A0ABY4ZZ96</accession>
<dbReference type="InterPro" id="IPR000914">
    <property type="entry name" value="SBP_5_dom"/>
</dbReference>
<comment type="similarity">
    <text evidence="7">Belongs to the binding-protein-dependent transport system permease family.</text>
</comment>
<organism evidence="9 10">
    <name type="scientific">Caulobacter segnis</name>
    <dbReference type="NCBI Taxonomy" id="88688"/>
    <lineage>
        <taxon>Bacteria</taxon>
        <taxon>Pseudomonadati</taxon>
        <taxon>Pseudomonadota</taxon>
        <taxon>Alphaproteobacteria</taxon>
        <taxon>Caulobacterales</taxon>
        <taxon>Caulobacteraceae</taxon>
        <taxon>Caulobacter</taxon>
    </lineage>
</organism>
<keyword evidence="5 7" id="KW-1133">Transmembrane helix</keyword>
<feature type="transmembrane region" description="Helical" evidence="7">
    <location>
        <begin position="619"/>
        <end position="642"/>
    </location>
</feature>
<evidence type="ECO:0000313" key="10">
    <source>
        <dbReference type="Proteomes" id="UP001057520"/>
    </source>
</evidence>
<evidence type="ECO:0000256" key="2">
    <source>
        <dbReference type="ARBA" id="ARBA00022448"/>
    </source>
</evidence>